<sequence>MLDTNKLAQQGEDMDTILNNSIVPILSLLGGVIATVVVARYYFLRTVEKSKKSLIPYIDFFSELLDGIDPEVRDSLSIKYHDIEVEDLIEVQFLVANAGEKPIRDLIKPLALEIPHSSKIMNVALLHISPKGREVLLDVDKNKNSIKFLFDLLNKDEFFVVKLLLNGKADIDDFKFTITVDDLPPVLETESLPYDLVEIEDDDESSEIEWGFIFVGIGFLIFGVMVFYLAMNVSAKLPELGDKTIIAYLFEVPLVLVAKWPTYMVGFFVILAGIGMMIGGVSDANILNKKKKLKLPKGIKRSKSLLAKELKSEQEKPEDVSSVESKKS</sequence>
<gene>
    <name evidence="3" type="ORF">MNBD_GAMMA20-317</name>
</gene>
<dbReference type="AlphaFoldDB" id="A0A3B1AMJ6"/>
<evidence type="ECO:0000256" key="1">
    <source>
        <dbReference type="SAM" id="MobiDB-lite"/>
    </source>
</evidence>
<feature type="transmembrane region" description="Helical" evidence="2">
    <location>
        <begin position="22"/>
        <end position="43"/>
    </location>
</feature>
<organism evidence="3">
    <name type="scientific">hydrothermal vent metagenome</name>
    <dbReference type="NCBI Taxonomy" id="652676"/>
    <lineage>
        <taxon>unclassified sequences</taxon>
        <taxon>metagenomes</taxon>
        <taxon>ecological metagenomes</taxon>
    </lineage>
</organism>
<protein>
    <submittedName>
        <fullName evidence="3">Uncharacterized protein</fullName>
    </submittedName>
</protein>
<proteinExistence type="predicted"/>
<accession>A0A3B1AMJ6</accession>
<reference evidence="3" key="1">
    <citation type="submission" date="2018-06" db="EMBL/GenBank/DDBJ databases">
        <authorList>
            <person name="Zhirakovskaya E."/>
        </authorList>
    </citation>
    <scope>NUCLEOTIDE SEQUENCE</scope>
</reference>
<evidence type="ECO:0000313" key="3">
    <source>
        <dbReference type="EMBL" id="VAX00598.1"/>
    </source>
</evidence>
<evidence type="ECO:0000256" key="2">
    <source>
        <dbReference type="SAM" id="Phobius"/>
    </source>
</evidence>
<feature type="transmembrane region" description="Helical" evidence="2">
    <location>
        <begin position="210"/>
        <end position="231"/>
    </location>
</feature>
<keyword evidence="2" id="KW-0812">Transmembrane</keyword>
<dbReference type="EMBL" id="UOFU01000206">
    <property type="protein sequence ID" value="VAX00598.1"/>
    <property type="molecule type" value="Genomic_DNA"/>
</dbReference>
<feature type="transmembrane region" description="Helical" evidence="2">
    <location>
        <begin position="263"/>
        <end position="287"/>
    </location>
</feature>
<keyword evidence="2" id="KW-1133">Transmembrane helix</keyword>
<feature type="region of interest" description="Disordered" evidence="1">
    <location>
        <begin position="309"/>
        <end position="328"/>
    </location>
</feature>
<keyword evidence="2" id="KW-0472">Membrane</keyword>
<name>A0A3B1AMJ6_9ZZZZ</name>